<feature type="binding site" evidence="8">
    <location>
        <position position="274"/>
    </location>
    <ligand>
        <name>ATP</name>
        <dbReference type="ChEBI" id="CHEBI:30616"/>
    </ligand>
</feature>
<feature type="binding site" evidence="8">
    <location>
        <position position="215"/>
    </location>
    <ligand>
        <name>L-tyrosine</name>
        <dbReference type="ChEBI" id="CHEBI:58315"/>
    </ligand>
</feature>
<evidence type="ECO:0000313" key="10">
    <source>
        <dbReference type="EMBL" id="PIS43637.1"/>
    </source>
</evidence>
<comment type="subunit">
    <text evidence="8">Homodimer.</text>
</comment>
<dbReference type="InterPro" id="IPR036986">
    <property type="entry name" value="S4_RNA-bd_sf"/>
</dbReference>
<dbReference type="FunFam" id="1.10.240.10:FF:000001">
    <property type="entry name" value="Tyrosine--tRNA ligase"/>
    <property type="match status" value="1"/>
</dbReference>
<evidence type="ECO:0000256" key="8">
    <source>
        <dbReference type="HAMAP-Rule" id="MF_02006"/>
    </source>
</evidence>
<keyword evidence="8" id="KW-0963">Cytoplasm</keyword>
<dbReference type="EMBL" id="PEXT01000006">
    <property type="protein sequence ID" value="PIS43637.1"/>
    <property type="molecule type" value="Genomic_DNA"/>
</dbReference>
<dbReference type="GO" id="GO:0005829">
    <property type="term" value="C:cytosol"/>
    <property type="evidence" value="ECO:0007669"/>
    <property type="project" value="TreeGrafter"/>
</dbReference>
<comment type="caution">
    <text evidence="8">Lacks conserved residue(s) required for the propagation of feature annotation.</text>
</comment>
<organism evidence="10 11">
    <name type="scientific">Candidatus Kaiserbacteria bacterium CG08_land_8_20_14_0_20_50_21</name>
    <dbReference type="NCBI Taxonomy" id="1974604"/>
    <lineage>
        <taxon>Bacteria</taxon>
        <taxon>Candidatus Kaiseribacteriota</taxon>
    </lineage>
</organism>
<dbReference type="PRINTS" id="PR01040">
    <property type="entry name" value="TRNASYNTHTYR"/>
</dbReference>
<dbReference type="GO" id="GO:0003723">
    <property type="term" value="F:RNA binding"/>
    <property type="evidence" value="ECO:0007669"/>
    <property type="project" value="UniProtKB-KW"/>
</dbReference>
<sequence>MCSRSLQFINSLQPLTFFSHRRSISSYGLLLLPLVSFFSRANDILIGMMLAEEIKARGLVEHTSAPLEKIFSAQRTAYLGIDPTSDSMQVGNLAVMLLMKRLSTAGHKLVFLVGGGTGMIGDPKETGERMMLDEKIVATNTLALKAQLKKILGTTPFKMVDNADWLSKTKLLPFLRDVGKHFTVNDLIKREIIKKRLDTPGESISYTEFTYALLQGFDYLTLHEKYGVDLQVGGSDQWTNMLSGVDLIRKRLGEQVYALCMPLVEDSAGKKFGKSEGNAIWLDPKKTSPFHFYQFWINLPDTRVGTYLKAYTFLPIAEIDALMELHRRNPGERQAQETLARLVTEIVHGPAVTAQVAAATDALFGDTSFHRLSCEALAVALAEAPSVEISRRGLAEGYSLAEALVAGGLAFSKSDARRLISGKGIMLSGQTIGNPDQKVYLGDLSNGYALVRKGKQGVLVLVLK</sequence>
<comment type="subcellular location">
    <subcellularLocation>
        <location evidence="8">Cytoplasm</location>
    </subcellularLocation>
</comment>
<dbReference type="NCBIfam" id="TIGR00234">
    <property type="entry name" value="tyrS"/>
    <property type="match status" value="1"/>
</dbReference>
<name>A0A2H0YYS5_9BACT</name>
<dbReference type="CDD" id="cd00805">
    <property type="entry name" value="TyrRS_core"/>
    <property type="match status" value="1"/>
</dbReference>
<dbReference type="Pfam" id="PF00579">
    <property type="entry name" value="tRNA-synt_1b"/>
    <property type="match status" value="1"/>
</dbReference>
<dbReference type="GO" id="GO:0005524">
    <property type="term" value="F:ATP binding"/>
    <property type="evidence" value="ECO:0007669"/>
    <property type="project" value="UniProtKB-UniRule"/>
</dbReference>
<evidence type="ECO:0000256" key="4">
    <source>
        <dbReference type="ARBA" id="ARBA00022884"/>
    </source>
</evidence>
<dbReference type="SUPFAM" id="SSF55174">
    <property type="entry name" value="Alpha-L RNA-binding motif"/>
    <property type="match status" value="1"/>
</dbReference>
<feature type="domain" description="Tyrosine--tRNA ligase SYY-like C-terminal" evidence="9">
    <location>
        <begin position="381"/>
        <end position="456"/>
    </location>
</feature>
<gene>
    <name evidence="8" type="primary">tyrS</name>
    <name evidence="10" type="ORF">COT23_00300</name>
</gene>
<dbReference type="PANTHER" id="PTHR11766:SF0">
    <property type="entry name" value="TYROSINE--TRNA LIGASE, MITOCHONDRIAL"/>
    <property type="match status" value="1"/>
</dbReference>
<comment type="caution">
    <text evidence="10">The sequence shown here is derived from an EMBL/GenBank/DDBJ whole genome shotgun (WGS) entry which is preliminary data.</text>
</comment>
<dbReference type="InterPro" id="IPR002305">
    <property type="entry name" value="aa-tRNA-synth_Ic"/>
</dbReference>
<dbReference type="HAMAP" id="MF_02006">
    <property type="entry name" value="Tyr_tRNA_synth_type1"/>
    <property type="match status" value="1"/>
</dbReference>
<dbReference type="AlphaFoldDB" id="A0A2H0YYS5"/>
<comment type="function">
    <text evidence="8">Catalyzes the attachment of tyrosine to tRNA(Tyr) in a two-step reaction: tyrosine is first activated by ATP to form Tyr-AMP and then transferred to the acceptor end of tRNA(Tyr).</text>
</comment>
<dbReference type="Pfam" id="PF22421">
    <property type="entry name" value="SYY_C-terminal"/>
    <property type="match status" value="1"/>
</dbReference>
<keyword evidence="5 8" id="KW-0648">Protein biosynthesis</keyword>
<reference evidence="11" key="1">
    <citation type="submission" date="2017-09" db="EMBL/GenBank/DDBJ databases">
        <title>Depth-based differentiation of microbial function through sediment-hosted aquifers and enrichment of novel symbionts in the deep terrestrial subsurface.</title>
        <authorList>
            <person name="Probst A.J."/>
            <person name="Ladd B."/>
            <person name="Jarett J.K."/>
            <person name="Geller-Mcgrath D.E."/>
            <person name="Sieber C.M.K."/>
            <person name="Emerson J.B."/>
            <person name="Anantharaman K."/>
            <person name="Thomas B.C."/>
            <person name="Malmstrom R."/>
            <person name="Stieglmeier M."/>
            <person name="Klingl A."/>
            <person name="Woyke T."/>
            <person name="Ryan C.M."/>
            <person name="Banfield J.F."/>
        </authorList>
    </citation>
    <scope>NUCLEOTIDE SEQUENCE [LARGE SCALE GENOMIC DNA]</scope>
</reference>
<dbReference type="Gene3D" id="3.40.50.620">
    <property type="entry name" value="HUPs"/>
    <property type="match status" value="1"/>
</dbReference>
<dbReference type="Proteomes" id="UP000228687">
    <property type="component" value="Unassembled WGS sequence"/>
</dbReference>
<dbReference type="SUPFAM" id="SSF52374">
    <property type="entry name" value="Nucleotidylyl transferase"/>
    <property type="match status" value="1"/>
</dbReference>
<evidence type="ECO:0000256" key="7">
    <source>
        <dbReference type="ARBA" id="ARBA00048248"/>
    </source>
</evidence>
<feature type="short sequence motif" description="'KMSKS' region" evidence="8">
    <location>
        <begin position="271"/>
        <end position="275"/>
    </location>
</feature>
<proteinExistence type="inferred from homology"/>
<feature type="binding site" evidence="8">
    <location>
        <position position="78"/>
    </location>
    <ligand>
        <name>L-tyrosine</name>
        <dbReference type="ChEBI" id="CHEBI:58315"/>
    </ligand>
</feature>
<evidence type="ECO:0000256" key="1">
    <source>
        <dbReference type="ARBA" id="ARBA00022598"/>
    </source>
</evidence>
<keyword evidence="6 8" id="KW-0030">Aminoacyl-tRNA synthetase</keyword>
<dbReference type="EC" id="6.1.1.1" evidence="8"/>
<keyword evidence="1 8" id="KW-0436">Ligase</keyword>
<dbReference type="PANTHER" id="PTHR11766">
    <property type="entry name" value="TYROSYL-TRNA SYNTHETASE"/>
    <property type="match status" value="1"/>
</dbReference>
<dbReference type="CDD" id="cd00165">
    <property type="entry name" value="S4"/>
    <property type="match status" value="1"/>
</dbReference>
<feature type="binding site" evidence="8">
    <location>
        <position position="211"/>
    </location>
    <ligand>
        <name>L-tyrosine</name>
        <dbReference type="ChEBI" id="CHEBI:58315"/>
    </ligand>
</feature>
<evidence type="ECO:0000313" key="11">
    <source>
        <dbReference type="Proteomes" id="UP000228687"/>
    </source>
</evidence>
<dbReference type="GO" id="GO:0006437">
    <property type="term" value="P:tyrosyl-tRNA aminoacylation"/>
    <property type="evidence" value="ECO:0007669"/>
    <property type="project" value="UniProtKB-UniRule"/>
</dbReference>
<dbReference type="InterPro" id="IPR054608">
    <property type="entry name" value="SYY-like_C"/>
</dbReference>
<keyword evidence="3 8" id="KW-0067">ATP-binding</keyword>
<dbReference type="Gene3D" id="1.10.240.10">
    <property type="entry name" value="Tyrosyl-Transfer RNA Synthetase"/>
    <property type="match status" value="1"/>
</dbReference>
<protein>
    <recommendedName>
        <fullName evidence="8">Tyrosine--tRNA ligase</fullName>
        <ecNumber evidence="8">6.1.1.1</ecNumber>
    </recommendedName>
    <alternativeName>
        <fullName evidence="8">Tyrosyl-tRNA synthetase</fullName>
        <shortName evidence="8">TyrRS</shortName>
    </alternativeName>
</protein>
<dbReference type="InterPro" id="IPR002307">
    <property type="entry name" value="Tyr-tRNA-ligase"/>
</dbReference>
<comment type="catalytic activity">
    <reaction evidence="7 8">
        <text>tRNA(Tyr) + L-tyrosine + ATP = L-tyrosyl-tRNA(Tyr) + AMP + diphosphate + H(+)</text>
        <dbReference type="Rhea" id="RHEA:10220"/>
        <dbReference type="Rhea" id="RHEA-COMP:9706"/>
        <dbReference type="Rhea" id="RHEA-COMP:9707"/>
        <dbReference type="ChEBI" id="CHEBI:15378"/>
        <dbReference type="ChEBI" id="CHEBI:30616"/>
        <dbReference type="ChEBI" id="CHEBI:33019"/>
        <dbReference type="ChEBI" id="CHEBI:58315"/>
        <dbReference type="ChEBI" id="CHEBI:78442"/>
        <dbReference type="ChEBI" id="CHEBI:78536"/>
        <dbReference type="ChEBI" id="CHEBI:456215"/>
        <dbReference type="EC" id="6.1.1.1"/>
    </reaction>
</comment>
<dbReference type="GO" id="GO:0004831">
    <property type="term" value="F:tyrosine-tRNA ligase activity"/>
    <property type="evidence" value="ECO:0007669"/>
    <property type="project" value="UniProtKB-UniRule"/>
</dbReference>
<evidence type="ECO:0000256" key="6">
    <source>
        <dbReference type="ARBA" id="ARBA00023146"/>
    </source>
</evidence>
<keyword evidence="4" id="KW-0694">RNA-binding</keyword>
<evidence type="ECO:0000256" key="5">
    <source>
        <dbReference type="ARBA" id="ARBA00022917"/>
    </source>
</evidence>
<dbReference type="InterPro" id="IPR024107">
    <property type="entry name" value="Tyr-tRNA-ligase_bac_1"/>
</dbReference>
<keyword evidence="2 8" id="KW-0547">Nucleotide-binding</keyword>
<evidence type="ECO:0000259" key="9">
    <source>
        <dbReference type="Pfam" id="PF22421"/>
    </source>
</evidence>
<dbReference type="InterPro" id="IPR024088">
    <property type="entry name" value="Tyr-tRNA-ligase_bac-type"/>
</dbReference>
<accession>A0A2H0YYS5</accession>
<dbReference type="InterPro" id="IPR014729">
    <property type="entry name" value="Rossmann-like_a/b/a_fold"/>
</dbReference>
<evidence type="ECO:0000256" key="3">
    <source>
        <dbReference type="ARBA" id="ARBA00022840"/>
    </source>
</evidence>
<evidence type="ECO:0000256" key="2">
    <source>
        <dbReference type="ARBA" id="ARBA00022741"/>
    </source>
</evidence>
<comment type="similarity">
    <text evidence="8">Belongs to the class-I aminoacyl-tRNA synthetase family. TyrS type 1 subfamily.</text>
</comment>
<dbReference type="Gene3D" id="3.10.290.10">
    <property type="entry name" value="RNA-binding S4 domain"/>
    <property type="match status" value="1"/>
</dbReference>